<dbReference type="GO" id="GO:0005886">
    <property type="term" value="C:plasma membrane"/>
    <property type="evidence" value="ECO:0007669"/>
    <property type="project" value="TreeGrafter"/>
</dbReference>
<reference evidence="11 13" key="1">
    <citation type="journal article" date="2014" name="BMC Genomics">
        <title>Genome sequence of Anopheles sinensis provides insight into genetics basis of mosquito competence for malaria parasites.</title>
        <authorList>
            <person name="Zhou D."/>
            <person name="Zhang D."/>
            <person name="Ding G."/>
            <person name="Shi L."/>
            <person name="Hou Q."/>
            <person name="Ye Y."/>
            <person name="Xu Y."/>
            <person name="Zhou H."/>
            <person name="Xiong C."/>
            <person name="Li S."/>
            <person name="Yu J."/>
            <person name="Hong S."/>
            <person name="Yu X."/>
            <person name="Zou P."/>
            <person name="Chen C."/>
            <person name="Chang X."/>
            <person name="Wang W."/>
            <person name="Lv Y."/>
            <person name="Sun Y."/>
            <person name="Ma L."/>
            <person name="Shen B."/>
            <person name="Zhu C."/>
        </authorList>
    </citation>
    <scope>NUCLEOTIDE SEQUENCE [LARGE SCALE GENOMIC DNA]</scope>
</reference>
<reference evidence="12" key="2">
    <citation type="submission" date="2020-05" db="UniProtKB">
        <authorList>
            <consortium name="EnsemblMetazoa"/>
        </authorList>
    </citation>
    <scope>IDENTIFICATION</scope>
</reference>
<keyword evidence="7" id="KW-0325">Glycoprotein</keyword>
<evidence type="ECO:0000256" key="1">
    <source>
        <dbReference type="ARBA" id="ARBA00004613"/>
    </source>
</evidence>
<dbReference type="SUPFAM" id="SSF50494">
    <property type="entry name" value="Trypsin-like serine proteases"/>
    <property type="match status" value="1"/>
</dbReference>
<name>A0A084W387_ANOSI</name>
<evidence type="ECO:0000313" key="11">
    <source>
        <dbReference type="EMBL" id="KFB44681.1"/>
    </source>
</evidence>
<dbReference type="SUPFAM" id="SSF63825">
    <property type="entry name" value="YWTD domain"/>
    <property type="match status" value="1"/>
</dbReference>
<keyword evidence="5" id="KW-0677">Repeat</keyword>
<evidence type="ECO:0000313" key="13">
    <source>
        <dbReference type="Proteomes" id="UP000030765"/>
    </source>
</evidence>
<dbReference type="EnsemblMetazoa" id="ASIC012567-RA">
    <property type="protein sequence ID" value="ASIC012567-PA"/>
    <property type="gene ID" value="ASIC012567"/>
</dbReference>
<dbReference type="GO" id="GO:0042813">
    <property type="term" value="F:Wnt receptor activity"/>
    <property type="evidence" value="ECO:0007669"/>
    <property type="project" value="TreeGrafter"/>
</dbReference>
<keyword evidence="13" id="KW-1185">Reference proteome</keyword>
<evidence type="ECO:0000256" key="9">
    <source>
        <dbReference type="PROSITE-ProRule" id="PRU00461"/>
    </source>
</evidence>
<keyword evidence="2" id="KW-0964">Secreted</keyword>
<feature type="repeat" description="LDL-receptor class B" evidence="9">
    <location>
        <begin position="334"/>
        <end position="376"/>
    </location>
</feature>
<keyword evidence="6" id="KW-1015">Disulfide bond</keyword>
<keyword evidence="3" id="KW-0245">EGF-like domain</keyword>
<dbReference type="InterPro" id="IPR050778">
    <property type="entry name" value="Cueball_EGF_LRP_Nidogen"/>
</dbReference>
<keyword evidence="4" id="KW-0732">Signal</keyword>
<gene>
    <name evidence="11" type="ORF">ZHAS_00012567</name>
</gene>
<dbReference type="GO" id="GO:0004252">
    <property type="term" value="F:serine-type endopeptidase activity"/>
    <property type="evidence" value="ECO:0007669"/>
    <property type="project" value="InterPro"/>
</dbReference>
<dbReference type="PANTHER" id="PTHR46513">
    <property type="entry name" value="VITELLOGENIN RECEPTOR-LIKE PROTEIN-RELATED-RELATED"/>
    <property type="match status" value="1"/>
</dbReference>
<evidence type="ECO:0000313" key="12">
    <source>
        <dbReference type="EnsemblMetazoa" id="ASIC012567-PA"/>
    </source>
</evidence>
<dbReference type="InterPro" id="IPR009003">
    <property type="entry name" value="Peptidase_S1_PA"/>
</dbReference>
<feature type="repeat" description="LDL-receptor class B" evidence="9">
    <location>
        <begin position="291"/>
        <end position="333"/>
    </location>
</feature>
<dbReference type="PANTHER" id="PTHR46513:SF13">
    <property type="entry name" value="EGF-LIKE DOMAIN-CONTAINING PROTEIN"/>
    <property type="match status" value="1"/>
</dbReference>
<dbReference type="GO" id="GO:0005576">
    <property type="term" value="C:extracellular region"/>
    <property type="evidence" value="ECO:0007669"/>
    <property type="project" value="UniProtKB-SubCell"/>
</dbReference>
<dbReference type="VEuPathDB" id="VectorBase:ASIS002858"/>
<dbReference type="GO" id="GO:0060070">
    <property type="term" value="P:canonical Wnt signaling pathway"/>
    <property type="evidence" value="ECO:0007669"/>
    <property type="project" value="TreeGrafter"/>
</dbReference>
<dbReference type="AlphaFoldDB" id="A0A084W387"/>
<dbReference type="Pfam" id="PF00089">
    <property type="entry name" value="Trypsin"/>
    <property type="match status" value="1"/>
</dbReference>
<accession>A0A084W387</accession>
<evidence type="ECO:0000256" key="6">
    <source>
        <dbReference type="ARBA" id="ARBA00023157"/>
    </source>
</evidence>
<protein>
    <submittedName>
        <fullName evidence="12">Peptidase S1 domain-containing protein</fullName>
    </submittedName>
</protein>
<evidence type="ECO:0000256" key="3">
    <source>
        <dbReference type="ARBA" id="ARBA00022536"/>
    </source>
</evidence>
<organism evidence="11">
    <name type="scientific">Anopheles sinensis</name>
    <name type="common">Mosquito</name>
    <dbReference type="NCBI Taxonomy" id="74873"/>
    <lineage>
        <taxon>Eukaryota</taxon>
        <taxon>Metazoa</taxon>
        <taxon>Ecdysozoa</taxon>
        <taxon>Arthropoda</taxon>
        <taxon>Hexapoda</taxon>
        <taxon>Insecta</taxon>
        <taxon>Pterygota</taxon>
        <taxon>Neoptera</taxon>
        <taxon>Endopterygota</taxon>
        <taxon>Diptera</taxon>
        <taxon>Nematocera</taxon>
        <taxon>Culicoidea</taxon>
        <taxon>Culicidae</taxon>
        <taxon>Anophelinae</taxon>
        <taxon>Anopheles</taxon>
    </lineage>
</organism>
<dbReference type="GO" id="GO:0006508">
    <property type="term" value="P:proteolysis"/>
    <property type="evidence" value="ECO:0007669"/>
    <property type="project" value="InterPro"/>
</dbReference>
<dbReference type="VEuPathDB" id="VectorBase:ASIC012567"/>
<dbReference type="EMBL" id="ATLV01019858">
    <property type="status" value="NOT_ANNOTATED_CDS"/>
    <property type="molecule type" value="Genomic_DNA"/>
</dbReference>
<dbReference type="InterPro" id="IPR043504">
    <property type="entry name" value="Peptidase_S1_PA_chymotrypsin"/>
</dbReference>
<dbReference type="GO" id="GO:0017147">
    <property type="term" value="F:Wnt-protein binding"/>
    <property type="evidence" value="ECO:0007669"/>
    <property type="project" value="TreeGrafter"/>
</dbReference>
<dbReference type="InterPro" id="IPR001254">
    <property type="entry name" value="Trypsin_dom"/>
</dbReference>
<evidence type="ECO:0000256" key="4">
    <source>
        <dbReference type="ARBA" id="ARBA00022729"/>
    </source>
</evidence>
<evidence type="ECO:0000256" key="7">
    <source>
        <dbReference type="ARBA" id="ARBA00023180"/>
    </source>
</evidence>
<dbReference type="SMART" id="SM00020">
    <property type="entry name" value="Tryp_SPc"/>
    <property type="match status" value="1"/>
</dbReference>
<dbReference type="Gene3D" id="2.120.10.30">
    <property type="entry name" value="TolB, C-terminal domain"/>
    <property type="match status" value="1"/>
</dbReference>
<dbReference type="PROSITE" id="PS50240">
    <property type="entry name" value="TRYPSIN_DOM"/>
    <property type="match status" value="1"/>
</dbReference>
<dbReference type="OrthoDB" id="6147874at2759"/>
<comment type="similarity">
    <text evidence="8">Belongs to the peptidase S1 family. CLIP subfamily.</text>
</comment>
<dbReference type="Gene3D" id="2.40.10.10">
    <property type="entry name" value="Trypsin-like serine proteases"/>
    <property type="match status" value="1"/>
</dbReference>
<comment type="subcellular location">
    <subcellularLocation>
        <location evidence="1">Secreted</location>
    </subcellularLocation>
</comment>
<dbReference type="PROSITE" id="PS51120">
    <property type="entry name" value="LDLRB"/>
    <property type="match status" value="3"/>
</dbReference>
<sequence length="475" mass="53858">MPTVANIITHPEFSMSNVANDIAIVKLSSGINITYFVRPVCLWTLNDELHRIVGTNGTVIGFGFTEQDKTSDTLREATLTVVNVTTCLISDRQTYGSLLNHNMFCAGGKNNVSACNGDSGGGLFFNINGTWHLRGIVSFIPGRPDTVPKVCDSSKYTVFTDVSRFAAWILPYTTTAKWRKDLKPCQDSVDDKAIMCNAASRHDNNFLLIKTENGIGRVSLSDGQNFTIFDVSSTDGMIGYIGYDCATDRIYWTQNMDGNIYSMANDGADQRTFIKQATGEPFYLTLDWISRRLYWYDRKKKTIEVASLENPDLRAVLFTNLEPVWSIAIDPHDGKLYWTERNVKLEWSNLDGTERQILIERPRVKNIDGIKVSLATGELCYVDHATEQINCIDTRTKQIRTIVSHFTTGWTYFAVDDELLFWSERYSDIIERVDNYGVRRKPIDFPWSGEIEQMEAVTGMCPTVQSKICKHGRYW</sequence>
<dbReference type="InterPro" id="IPR011042">
    <property type="entry name" value="6-blade_b-propeller_TolB-like"/>
</dbReference>
<dbReference type="CDD" id="cd00190">
    <property type="entry name" value="Tryp_SPc"/>
    <property type="match status" value="1"/>
</dbReference>
<dbReference type="SMART" id="SM00135">
    <property type="entry name" value="LY"/>
    <property type="match status" value="5"/>
</dbReference>
<evidence type="ECO:0000256" key="5">
    <source>
        <dbReference type="ARBA" id="ARBA00022737"/>
    </source>
</evidence>
<evidence type="ECO:0000256" key="8">
    <source>
        <dbReference type="ARBA" id="ARBA00024195"/>
    </source>
</evidence>
<proteinExistence type="inferred from homology"/>
<dbReference type="STRING" id="74873.A0A084W387"/>
<dbReference type="EMBL" id="KE525281">
    <property type="protein sequence ID" value="KFB44681.1"/>
    <property type="molecule type" value="Genomic_DNA"/>
</dbReference>
<dbReference type="FunFam" id="2.40.10.10:FF:000054">
    <property type="entry name" value="Complement C1r subcomponent"/>
    <property type="match status" value="1"/>
</dbReference>
<dbReference type="Proteomes" id="UP000030765">
    <property type="component" value="Unassembled WGS sequence"/>
</dbReference>
<dbReference type="InterPro" id="IPR000033">
    <property type="entry name" value="LDLR_classB_rpt"/>
</dbReference>
<evidence type="ECO:0000256" key="2">
    <source>
        <dbReference type="ARBA" id="ARBA00022525"/>
    </source>
</evidence>
<feature type="repeat" description="LDL-receptor class B" evidence="9">
    <location>
        <begin position="248"/>
        <end position="290"/>
    </location>
</feature>
<feature type="domain" description="Peptidase S1" evidence="10">
    <location>
        <begin position="1"/>
        <end position="174"/>
    </location>
</feature>
<evidence type="ECO:0000259" key="10">
    <source>
        <dbReference type="PROSITE" id="PS50240"/>
    </source>
</evidence>